<geneLocation type="plasmid" evidence="1 2">
    <name>p8</name>
</geneLocation>
<proteinExistence type="predicted"/>
<protein>
    <recommendedName>
        <fullName evidence="3">ATP-binding sugar transporter Gifsy-2</fullName>
    </recommendedName>
</protein>
<dbReference type="Pfam" id="PF05354">
    <property type="entry name" value="Phage_attach"/>
    <property type="match status" value="1"/>
</dbReference>
<keyword evidence="1" id="KW-0614">Plasmid</keyword>
<dbReference type="Gene3D" id="2.40.10.180">
    <property type="entry name" value="Phage tail proteins"/>
    <property type="match status" value="1"/>
</dbReference>
<sequence length="111" mass="12420">MMLDDIDDDLNEACLDEFGERAHGREILFRRPGADDHSMDGIYDENFVSIRVEDGAEISDVSPSLLIRLADLPAGVELGQSHRFVVRGTVRRVWDVQPDGHGMARVLLKDS</sequence>
<name>A0A4D8QQE9_AZOBR</name>
<evidence type="ECO:0000313" key="2">
    <source>
        <dbReference type="Proteomes" id="UP000298596"/>
    </source>
</evidence>
<dbReference type="AlphaFoldDB" id="A0A4D8QQE9"/>
<accession>A0A4D8QQE9</accession>
<dbReference type="EMBL" id="CP032338">
    <property type="protein sequence ID" value="QCO07532.1"/>
    <property type="molecule type" value="Genomic_DNA"/>
</dbReference>
<evidence type="ECO:0000313" key="1">
    <source>
        <dbReference type="EMBL" id="QCO07532.1"/>
    </source>
</evidence>
<dbReference type="InterPro" id="IPR008018">
    <property type="entry name" value="Phage_tail_attach_FII"/>
</dbReference>
<organism evidence="1 2">
    <name type="scientific">Azospirillum brasilense</name>
    <dbReference type="NCBI Taxonomy" id="192"/>
    <lineage>
        <taxon>Bacteria</taxon>
        <taxon>Pseudomonadati</taxon>
        <taxon>Pseudomonadota</taxon>
        <taxon>Alphaproteobacteria</taxon>
        <taxon>Rhodospirillales</taxon>
        <taxon>Azospirillaceae</taxon>
        <taxon>Azospirillum</taxon>
    </lineage>
</organism>
<evidence type="ECO:0008006" key="3">
    <source>
        <dbReference type="Google" id="ProtNLM"/>
    </source>
</evidence>
<dbReference type="InterPro" id="IPR053734">
    <property type="entry name" value="Phage_Head-Tail_Connect_sf"/>
</dbReference>
<dbReference type="Proteomes" id="UP000298596">
    <property type="component" value="Plasmid p8"/>
</dbReference>
<gene>
    <name evidence="1" type="ORF">D3867_37240</name>
</gene>
<reference evidence="1 2" key="1">
    <citation type="submission" date="2018-09" db="EMBL/GenBank/DDBJ databases">
        <title>Whole genome based analysis of evolution and adaptive divergence in Indian and Brazilian strains of Azospirillum brasilense.</title>
        <authorList>
            <person name="Singh C."/>
            <person name="Tripathi A.K."/>
        </authorList>
    </citation>
    <scope>NUCLEOTIDE SEQUENCE [LARGE SCALE GENOMIC DNA]</scope>
    <source>
        <strain evidence="1 2">MTCC4036</strain>
        <plasmid evidence="1 2">p8</plasmid>
    </source>
</reference>
<dbReference type="GO" id="GO:0019068">
    <property type="term" value="P:virion assembly"/>
    <property type="evidence" value="ECO:0007669"/>
    <property type="project" value="InterPro"/>
</dbReference>